<feature type="non-terminal residue" evidence="1">
    <location>
        <position position="64"/>
    </location>
</feature>
<gene>
    <name evidence="1" type="ORF">EZS27_043090</name>
</gene>
<dbReference type="EMBL" id="SNRY01010843">
    <property type="protein sequence ID" value="KAA6305258.1"/>
    <property type="molecule type" value="Genomic_DNA"/>
</dbReference>
<accession>A0A5J4P8B4</accession>
<dbReference type="AlphaFoldDB" id="A0A5J4P8B4"/>
<reference evidence="1" key="1">
    <citation type="submission" date="2019-03" db="EMBL/GenBank/DDBJ databases">
        <title>Single cell metagenomics reveals metabolic interactions within the superorganism composed of flagellate Streblomastix strix and complex community of Bacteroidetes bacteria on its surface.</title>
        <authorList>
            <person name="Treitli S.C."/>
            <person name="Kolisko M."/>
            <person name="Husnik F."/>
            <person name="Keeling P."/>
            <person name="Hampl V."/>
        </authorList>
    </citation>
    <scope>NUCLEOTIDE SEQUENCE</scope>
    <source>
        <strain evidence="1">STM</strain>
    </source>
</reference>
<evidence type="ECO:0000313" key="1">
    <source>
        <dbReference type="EMBL" id="KAA6305258.1"/>
    </source>
</evidence>
<comment type="caution">
    <text evidence="1">The sequence shown here is derived from an EMBL/GenBank/DDBJ whole genome shotgun (WGS) entry which is preliminary data.</text>
</comment>
<dbReference type="InterPro" id="IPR014867">
    <property type="entry name" value="Spore_coat_CotH_CotH2/3/7"/>
</dbReference>
<organism evidence="1">
    <name type="scientific">termite gut metagenome</name>
    <dbReference type="NCBI Taxonomy" id="433724"/>
    <lineage>
        <taxon>unclassified sequences</taxon>
        <taxon>metagenomes</taxon>
        <taxon>organismal metagenomes</taxon>
    </lineage>
</organism>
<name>A0A5J4P8B4_9ZZZZ</name>
<proteinExistence type="predicted"/>
<protein>
    <submittedName>
        <fullName evidence="1">Uncharacterized protein</fullName>
    </submittedName>
</protein>
<dbReference type="Pfam" id="PF08757">
    <property type="entry name" value="CotH"/>
    <property type="match status" value="1"/>
</dbReference>
<sequence>MNTVAFELGRKIGLPYTNHAHHVELFLNGKYRGSYVLTEQVQVNEYRVNIDENEDFFVELDTYY</sequence>